<dbReference type="InParanoid" id="A0LKD1"/>
<proteinExistence type="predicted"/>
<dbReference type="OrthoDB" id="983175at2"/>
<name>A0LKD1_SYNFM</name>
<evidence type="ECO:0000313" key="2">
    <source>
        <dbReference type="EMBL" id="ABK17883.1"/>
    </source>
</evidence>
<accession>A0LKD1</accession>
<dbReference type="KEGG" id="sfu:Sfum_2201"/>
<organism evidence="2 3">
    <name type="scientific">Syntrophobacter fumaroxidans (strain DSM 10017 / MPOB)</name>
    <dbReference type="NCBI Taxonomy" id="335543"/>
    <lineage>
        <taxon>Bacteria</taxon>
        <taxon>Pseudomonadati</taxon>
        <taxon>Thermodesulfobacteriota</taxon>
        <taxon>Syntrophobacteria</taxon>
        <taxon>Syntrophobacterales</taxon>
        <taxon>Syntrophobacteraceae</taxon>
        <taxon>Syntrophobacter</taxon>
    </lineage>
</organism>
<dbReference type="HOGENOM" id="CLU_168133_0_0_7"/>
<feature type="signal peptide" evidence="1">
    <location>
        <begin position="1"/>
        <end position="25"/>
    </location>
</feature>
<evidence type="ECO:0000313" key="3">
    <source>
        <dbReference type="Proteomes" id="UP000001784"/>
    </source>
</evidence>
<dbReference type="PROSITE" id="PS51257">
    <property type="entry name" value="PROKAR_LIPOPROTEIN"/>
    <property type="match status" value="1"/>
</dbReference>
<dbReference type="RefSeq" id="WP_011699052.1">
    <property type="nucleotide sequence ID" value="NC_008554.1"/>
</dbReference>
<reference evidence="2 3" key="1">
    <citation type="submission" date="2006-10" db="EMBL/GenBank/DDBJ databases">
        <title>Complete sequence of Syntrophobacter fumaroxidans MPOB.</title>
        <authorList>
            <consortium name="US DOE Joint Genome Institute"/>
            <person name="Copeland A."/>
            <person name="Lucas S."/>
            <person name="Lapidus A."/>
            <person name="Barry K."/>
            <person name="Detter J.C."/>
            <person name="Glavina del Rio T."/>
            <person name="Hammon N."/>
            <person name="Israni S."/>
            <person name="Pitluck S."/>
            <person name="Goltsman E.G."/>
            <person name="Martinez M."/>
            <person name="Schmutz J."/>
            <person name="Larimer F."/>
            <person name="Land M."/>
            <person name="Hauser L."/>
            <person name="Kyrpides N."/>
            <person name="Kim E."/>
            <person name="Boone D.R."/>
            <person name="Brockman F."/>
            <person name="Culley D."/>
            <person name="Ferry J."/>
            <person name="Gunsalus R."/>
            <person name="McInerney M.J."/>
            <person name="Morrison M."/>
            <person name="Plugge C."/>
            <person name="Rohlin L."/>
            <person name="Scholten J."/>
            <person name="Sieber J."/>
            <person name="Stams A.J.M."/>
            <person name="Worm P."/>
            <person name="Henstra A.M."/>
            <person name="Richardson P."/>
        </authorList>
    </citation>
    <scope>NUCLEOTIDE SEQUENCE [LARGE SCALE GENOMIC DNA]</scope>
    <source>
        <strain evidence="3">DSM 10017 / MPOB</strain>
    </source>
</reference>
<sequence length="107" mass="12303" precursor="true">MKKKSFVVLFMIAAVFVLVTGAACAESIPDKVAKQQSRIDHGIRSGQLSVAESEILQNNLNHIKNRYYRLVSEGRLTRYERASLNRQLQQNSHMIYNRKHNAVRALY</sequence>
<dbReference type="AlphaFoldDB" id="A0LKD1"/>
<keyword evidence="3" id="KW-1185">Reference proteome</keyword>
<feature type="chain" id="PRO_5002626604" description="Lipoprotein" evidence="1">
    <location>
        <begin position="26"/>
        <end position="107"/>
    </location>
</feature>
<protein>
    <recommendedName>
        <fullName evidence="4">Lipoprotein</fullName>
    </recommendedName>
</protein>
<evidence type="ECO:0008006" key="4">
    <source>
        <dbReference type="Google" id="ProtNLM"/>
    </source>
</evidence>
<dbReference type="EMBL" id="CP000478">
    <property type="protein sequence ID" value="ABK17883.1"/>
    <property type="molecule type" value="Genomic_DNA"/>
</dbReference>
<keyword evidence="1" id="KW-0732">Signal</keyword>
<dbReference type="Proteomes" id="UP000001784">
    <property type="component" value="Chromosome"/>
</dbReference>
<gene>
    <name evidence="2" type="ordered locus">Sfum_2201</name>
</gene>
<evidence type="ECO:0000256" key="1">
    <source>
        <dbReference type="SAM" id="SignalP"/>
    </source>
</evidence>